<evidence type="ECO:0000313" key="3">
    <source>
        <dbReference type="Proteomes" id="UP000011713"/>
    </source>
</evidence>
<sequence length="62" mass="7138">MNSALAFCGLVHGSTWWSWAAVLLFVIISVTGLQMRCNWIITCKCSKRVRHFKRKRARPDEG</sequence>
<dbReference type="EMBL" id="JH597982">
    <property type="status" value="NOT_ANNOTATED_CDS"/>
    <property type="molecule type" value="Genomic_DNA"/>
</dbReference>
<proteinExistence type="predicted"/>
<protein>
    <submittedName>
        <fullName evidence="2">Uncharacterized protein</fullName>
    </submittedName>
</protein>
<evidence type="ECO:0000256" key="1">
    <source>
        <dbReference type="SAM" id="Phobius"/>
    </source>
</evidence>
<dbReference type="Proteomes" id="UP000011713">
    <property type="component" value="Unassembled WGS sequence"/>
</dbReference>
<dbReference type="HOGENOM" id="CLU_2908828_0_0_1"/>
<dbReference type="EnsemblProtists" id="HpaT810545">
    <property type="protein sequence ID" value="HpaP810545"/>
    <property type="gene ID" value="HpaG810545"/>
</dbReference>
<reference evidence="2" key="2">
    <citation type="submission" date="2015-06" db="UniProtKB">
        <authorList>
            <consortium name="EnsemblProtists"/>
        </authorList>
    </citation>
    <scope>IDENTIFICATION</scope>
    <source>
        <strain evidence="2">Emoy2</strain>
    </source>
</reference>
<organism evidence="2 3">
    <name type="scientific">Hyaloperonospora arabidopsidis (strain Emoy2)</name>
    <name type="common">Downy mildew agent</name>
    <name type="synonym">Peronospora arabidopsidis</name>
    <dbReference type="NCBI Taxonomy" id="559515"/>
    <lineage>
        <taxon>Eukaryota</taxon>
        <taxon>Sar</taxon>
        <taxon>Stramenopiles</taxon>
        <taxon>Oomycota</taxon>
        <taxon>Peronosporomycetes</taxon>
        <taxon>Peronosporales</taxon>
        <taxon>Peronosporaceae</taxon>
        <taxon>Hyaloperonospora</taxon>
    </lineage>
</organism>
<keyword evidence="1" id="KW-0472">Membrane</keyword>
<keyword evidence="3" id="KW-1185">Reference proteome</keyword>
<evidence type="ECO:0000313" key="2">
    <source>
        <dbReference type="EnsemblProtists" id="HpaP810545"/>
    </source>
</evidence>
<dbReference type="AlphaFoldDB" id="M4BVK1"/>
<reference evidence="3" key="1">
    <citation type="journal article" date="2010" name="Science">
        <title>Signatures of adaptation to obligate biotrophy in the Hyaloperonospora arabidopsidis genome.</title>
        <authorList>
            <person name="Baxter L."/>
            <person name="Tripathy S."/>
            <person name="Ishaque N."/>
            <person name="Boot N."/>
            <person name="Cabral A."/>
            <person name="Kemen E."/>
            <person name="Thines M."/>
            <person name="Ah-Fong A."/>
            <person name="Anderson R."/>
            <person name="Badejoko W."/>
            <person name="Bittner-Eddy P."/>
            <person name="Boore J.L."/>
            <person name="Chibucos M.C."/>
            <person name="Coates M."/>
            <person name="Dehal P."/>
            <person name="Delehaunty K."/>
            <person name="Dong S."/>
            <person name="Downton P."/>
            <person name="Dumas B."/>
            <person name="Fabro G."/>
            <person name="Fronick C."/>
            <person name="Fuerstenberg S.I."/>
            <person name="Fulton L."/>
            <person name="Gaulin E."/>
            <person name="Govers F."/>
            <person name="Hughes L."/>
            <person name="Humphray S."/>
            <person name="Jiang R.H."/>
            <person name="Judelson H."/>
            <person name="Kamoun S."/>
            <person name="Kyung K."/>
            <person name="Meijer H."/>
            <person name="Minx P."/>
            <person name="Morris P."/>
            <person name="Nelson J."/>
            <person name="Phuntumart V."/>
            <person name="Qutob D."/>
            <person name="Rehmany A."/>
            <person name="Rougon-Cardoso A."/>
            <person name="Ryden P."/>
            <person name="Torto-Alalibo T."/>
            <person name="Studholme D."/>
            <person name="Wang Y."/>
            <person name="Win J."/>
            <person name="Wood J."/>
            <person name="Clifton S.W."/>
            <person name="Rogers J."/>
            <person name="Van den Ackerveken G."/>
            <person name="Jones J.D."/>
            <person name="McDowell J.M."/>
            <person name="Beynon J."/>
            <person name="Tyler B.M."/>
        </authorList>
    </citation>
    <scope>NUCLEOTIDE SEQUENCE [LARGE SCALE GENOMIC DNA]</scope>
    <source>
        <strain evidence="3">Emoy2</strain>
    </source>
</reference>
<name>M4BVK1_HYAAE</name>
<dbReference type="InParanoid" id="M4BVK1"/>
<keyword evidence="1" id="KW-1133">Transmembrane helix</keyword>
<accession>M4BVK1</accession>
<keyword evidence="1" id="KW-0812">Transmembrane</keyword>
<feature type="transmembrane region" description="Helical" evidence="1">
    <location>
        <begin position="16"/>
        <end position="41"/>
    </location>
</feature>
<dbReference type="VEuPathDB" id="FungiDB:HpaG810545"/>